<proteinExistence type="inferred from homology"/>
<dbReference type="InterPro" id="IPR040452">
    <property type="entry name" value="SfsA_C"/>
</dbReference>
<dbReference type="InterPro" id="IPR005224">
    <property type="entry name" value="SfsA"/>
</dbReference>
<dbReference type="Pfam" id="PF03749">
    <property type="entry name" value="SfsA"/>
    <property type="match status" value="1"/>
</dbReference>
<dbReference type="Gene3D" id="3.40.1350.60">
    <property type="match status" value="1"/>
</dbReference>
<accession>A0ABV7CKM9</accession>
<evidence type="ECO:0000313" key="5">
    <source>
        <dbReference type="Proteomes" id="UP001595453"/>
    </source>
</evidence>
<dbReference type="RefSeq" id="WP_377124387.1">
    <property type="nucleotide sequence ID" value="NZ_JBHRSD010000017.1"/>
</dbReference>
<dbReference type="CDD" id="cd22359">
    <property type="entry name" value="SfsA-like_bacterial"/>
    <property type="match status" value="1"/>
</dbReference>
<keyword evidence="5" id="KW-1185">Reference proteome</keyword>
<evidence type="ECO:0000256" key="1">
    <source>
        <dbReference type="HAMAP-Rule" id="MF_00095"/>
    </source>
</evidence>
<dbReference type="NCBIfam" id="TIGR00230">
    <property type="entry name" value="sfsA"/>
    <property type="match status" value="1"/>
</dbReference>
<evidence type="ECO:0000313" key="4">
    <source>
        <dbReference type="EMBL" id="MFC3033182.1"/>
    </source>
</evidence>
<dbReference type="InterPro" id="IPR041465">
    <property type="entry name" value="SfsA_N"/>
</dbReference>
<evidence type="ECO:0000259" key="2">
    <source>
        <dbReference type="Pfam" id="PF03749"/>
    </source>
</evidence>
<reference evidence="5" key="1">
    <citation type="journal article" date="2019" name="Int. J. Syst. Evol. Microbiol.">
        <title>The Global Catalogue of Microorganisms (GCM) 10K type strain sequencing project: providing services to taxonomists for standard genome sequencing and annotation.</title>
        <authorList>
            <consortium name="The Broad Institute Genomics Platform"/>
            <consortium name="The Broad Institute Genome Sequencing Center for Infectious Disease"/>
            <person name="Wu L."/>
            <person name="Ma J."/>
        </authorList>
    </citation>
    <scope>NUCLEOTIDE SEQUENCE [LARGE SCALE GENOMIC DNA]</scope>
    <source>
        <strain evidence="5">KCTC 42730</strain>
    </source>
</reference>
<comment type="caution">
    <text evidence="4">The sequence shown here is derived from an EMBL/GenBank/DDBJ whole genome shotgun (WGS) entry which is preliminary data.</text>
</comment>
<name>A0ABV7CKM9_9GAMM</name>
<dbReference type="EMBL" id="JBHRSD010000017">
    <property type="protein sequence ID" value="MFC3033182.1"/>
    <property type="molecule type" value="Genomic_DNA"/>
</dbReference>
<dbReference type="Gene3D" id="2.40.50.580">
    <property type="match status" value="1"/>
</dbReference>
<dbReference type="Pfam" id="PF17746">
    <property type="entry name" value="SfsA_N"/>
    <property type="match status" value="1"/>
</dbReference>
<dbReference type="Proteomes" id="UP001595453">
    <property type="component" value="Unassembled WGS sequence"/>
</dbReference>
<feature type="domain" description="Sugar fermentation stimulation protein C-terminal" evidence="2">
    <location>
        <begin position="84"/>
        <end position="221"/>
    </location>
</feature>
<dbReference type="PANTHER" id="PTHR30545:SF2">
    <property type="entry name" value="SUGAR FERMENTATION STIMULATION PROTEIN A"/>
    <property type="match status" value="1"/>
</dbReference>
<dbReference type="HAMAP" id="MF_00095">
    <property type="entry name" value="SfsA"/>
    <property type="match status" value="1"/>
</dbReference>
<protein>
    <recommendedName>
        <fullName evidence="1">Sugar fermentation stimulation protein homolog</fullName>
    </recommendedName>
</protein>
<feature type="domain" description="SfsA N-terminal OB" evidence="3">
    <location>
        <begin position="13"/>
        <end position="80"/>
    </location>
</feature>
<gene>
    <name evidence="1 4" type="primary">sfsA</name>
    <name evidence="4" type="ORF">ACFOEE_11685</name>
</gene>
<dbReference type="PANTHER" id="PTHR30545">
    <property type="entry name" value="SUGAR FERMENTATION STIMULATION PROTEIN A"/>
    <property type="match status" value="1"/>
</dbReference>
<organism evidence="4 5">
    <name type="scientific">Pseudoalteromonas fenneropenaei</name>
    <dbReference type="NCBI Taxonomy" id="1737459"/>
    <lineage>
        <taxon>Bacteria</taxon>
        <taxon>Pseudomonadati</taxon>
        <taxon>Pseudomonadota</taxon>
        <taxon>Gammaproteobacteria</taxon>
        <taxon>Alteromonadales</taxon>
        <taxon>Pseudoalteromonadaceae</taxon>
        <taxon>Pseudoalteromonas</taxon>
    </lineage>
</organism>
<sequence length="242" mass="26996">MQYSAPLQSALLIQRYKRFLVDVRDETGREFTLHCANTGKMTGCAEPGVRAYYSTSDNPKRKYAHSLELTESLSGELICVNTARANQVAIEAVNQGLIRELQGYSTLQSEVKYGDEQSRIDILLTEGDKRCYIEVKSVTLLSAGQGYFPDAQTVRGQKHLRELMAMKAQGYRAVLLFIVMHNGIHNVSPAAHIDPQYTLLCQQAAQAGVEFLAYRCEVSPQRLQIRDKIPVLNLDNGDSAPI</sequence>
<evidence type="ECO:0000259" key="3">
    <source>
        <dbReference type="Pfam" id="PF17746"/>
    </source>
</evidence>
<comment type="similarity">
    <text evidence="1">Belongs to the SfsA family.</text>
</comment>